<dbReference type="Proteomes" id="UP001279734">
    <property type="component" value="Unassembled WGS sequence"/>
</dbReference>
<comment type="caution">
    <text evidence="1">The sequence shown here is derived from an EMBL/GenBank/DDBJ whole genome shotgun (WGS) entry which is preliminary data.</text>
</comment>
<protein>
    <submittedName>
        <fullName evidence="1">Uncharacterized protein</fullName>
    </submittedName>
</protein>
<sequence length="136" mass="15572">MSLYAFCVLGRSDICIYDVPSLQEGWRNGFEHHARLNAYPSSRREVLNNLANPVFIKCYAISSFWLSSTQHEQDILDQQLLRIYCHLVTVFIKAYSSNADTIAHKQGVVLILSEELHSVASQFDHLRAIQFQDAIN</sequence>
<proteinExistence type="predicted"/>
<organism evidence="1 2">
    <name type="scientific">Nepenthes gracilis</name>
    <name type="common">Slender pitcher plant</name>
    <dbReference type="NCBI Taxonomy" id="150966"/>
    <lineage>
        <taxon>Eukaryota</taxon>
        <taxon>Viridiplantae</taxon>
        <taxon>Streptophyta</taxon>
        <taxon>Embryophyta</taxon>
        <taxon>Tracheophyta</taxon>
        <taxon>Spermatophyta</taxon>
        <taxon>Magnoliopsida</taxon>
        <taxon>eudicotyledons</taxon>
        <taxon>Gunneridae</taxon>
        <taxon>Pentapetalae</taxon>
        <taxon>Caryophyllales</taxon>
        <taxon>Nepenthaceae</taxon>
        <taxon>Nepenthes</taxon>
    </lineage>
</organism>
<name>A0AAD3XME9_NEPGR</name>
<dbReference type="EMBL" id="BSYO01000009">
    <property type="protein sequence ID" value="GMH10107.1"/>
    <property type="molecule type" value="Genomic_DNA"/>
</dbReference>
<keyword evidence="2" id="KW-1185">Reference proteome</keyword>
<gene>
    <name evidence="1" type="ORF">Nepgr_011948</name>
</gene>
<evidence type="ECO:0000313" key="2">
    <source>
        <dbReference type="Proteomes" id="UP001279734"/>
    </source>
</evidence>
<evidence type="ECO:0000313" key="1">
    <source>
        <dbReference type="EMBL" id="GMH10107.1"/>
    </source>
</evidence>
<accession>A0AAD3XME9</accession>
<dbReference type="AlphaFoldDB" id="A0AAD3XME9"/>
<reference evidence="1" key="1">
    <citation type="submission" date="2023-05" db="EMBL/GenBank/DDBJ databases">
        <title>Nepenthes gracilis genome sequencing.</title>
        <authorList>
            <person name="Fukushima K."/>
        </authorList>
    </citation>
    <scope>NUCLEOTIDE SEQUENCE</scope>
    <source>
        <strain evidence="1">SING2019-196</strain>
    </source>
</reference>